<keyword evidence="18" id="KW-1185">Reference proteome</keyword>
<organism evidence="17 18">
    <name type="scientific">Stutzerimonas tarimensis</name>
    <dbReference type="NCBI Taxonomy" id="1507735"/>
    <lineage>
        <taxon>Bacteria</taxon>
        <taxon>Pseudomonadati</taxon>
        <taxon>Pseudomonadota</taxon>
        <taxon>Gammaproteobacteria</taxon>
        <taxon>Pseudomonadales</taxon>
        <taxon>Pseudomonadaceae</taxon>
        <taxon>Stutzerimonas</taxon>
    </lineage>
</organism>
<reference evidence="18" key="1">
    <citation type="journal article" date="2019" name="Int. J. Syst. Evol. Microbiol.">
        <title>The Global Catalogue of Microorganisms (GCM) 10K type strain sequencing project: providing services to taxonomists for standard genome sequencing and annotation.</title>
        <authorList>
            <consortium name="The Broad Institute Genomics Platform"/>
            <consortium name="The Broad Institute Genome Sequencing Center for Infectious Disease"/>
            <person name="Wu L."/>
            <person name="Ma J."/>
        </authorList>
    </citation>
    <scope>NUCLEOTIDE SEQUENCE [LARGE SCALE GENOMIC DNA]</scope>
    <source>
        <strain evidence="18">KCTC 42447</strain>
    </source>
</reference>
<dbReference type="PANTHER" id="PTHR34265">
    <property type="entry name" value="TYPE III PANTOTHENATE KINASE"/>
    <property type="match status" value="1"/>
</dbReference>
<comment type="pathway">
    <text evidence="4 16">Cofactor biosynthesis; coenzyme A biosynthesis; CoA from (R)-pantothenate: step 1/5.</text>
</comment>
<evidence type="ECO:0000313" key="17">
    <source>
        <dbReference type="EMBL" id="MFC3607127.1"/>
    </source>
</evidence>
<feature type="binding site" evidence="16">
    <location>
        <position position="120"/>
    </location>
    <ligand>
        <name>ATP</name>
        <dbReference type="ChEBI" id="CHEBI:30616"/>
    </ligand>
</feature>
<gene>
    <name evidence="16" type="primary">coaX</name>
    <name evidence="17" type="ORF">ACFOMF_04955</name>
</gene>
<evidence type="ECO:0000256" key="9">
    <source>
        <dbReference type="ARBA" id="ARBA00022741"/>
    </source>
</evidence>
<evidence type="ECO:0000256" key="13">
    <source>
        <dbReference type="ARBA" id="ARBA00022993"/>
    </source>
</evidence>
<dbReference type="Gene3D" id="3.30.420.40">
    <property type="match status" value="2"/>
</dbReference>
<evidence type="ECO:0000256" key="12">
    <source>
        <dbReference type="ARBA" id="ARBA00022958"/>
    </source>
</evidence>
<dbReference type="HAMAP" id="MF_01274">
    <property type="entry name" value="Pantothen_kinase_3"/>
    <property type="match status" value="1"/>
</dbReference>
<dbReference type="PANTHER" id="PTHR34265:SF1">
    <property type="entry name" value="TYPE III PANTOTHENATE KINASE"/>
    <property type="match status" value="1"/>
</dbReference>
<evidence type="ECO:0000256" key="7">
    <source>
        <dbReference type="ARBA" id="ARBA00022490"/>
    </source>
</evidence>
<keyword evidence="11 16" id="KW-0067">ATP-binding</keyword>
<evidence type="ECO:0000256" key="15">
    <source>
        <dbReference type="ARBA" id="ARBA00040883"/>
    </source>
</evidence>
<sequence length="240" mass="25902">MILELDCGNSFIKWRCVNHSGDAGPIGVVKVLEDIEPAAAGDLVRARLVSVRGEAETAELIAAIEDRWNIHVSRARSVAKLGTVRNGYRHFEMLGADRWLAVVAAYEVAKRACMVVDLGTAVTVDLVDREGQHLGGYIAPGLSLMRDQLNRETRRVRYAPMKPNLQALMTPGVETGDAVERGCTLMMRAYVSAQITSARELLGSECQLLATGGDAPVVADLDGLVSMPDLVFRGLSIACP</sequence>
<dbReference type="CDD" id="cd24015">
    <property type="entry name" value="ASKHA_NBD_PanK-III"/>
    <property type="match status" value="1"/>
</dbReference>
<proteinExistence type="inferred from homology"/>
<dbReference type="Pfam" id="PF03309">
    <property type="entry name" value="Pan_kinase"/>
    <property type="match status" value="1"/>
</dbReference>
<comment type="similarity">
    <text evidence="14 16">Belongs to the type III pantothenate kinase family.</text>
</comment>
<keyword evidence="10 16" id="KW-0418">Kinase</keyword>
<comment type="catalytic activity">
    <reaction evidence="1 16">
        <text>(R)-pantothenate + ATP = (R)-4'-phosphopantothenate + ADP + H(+)</text>
        <dbReference type="Rhea" id="RHEA:16373"/>
        <dbReference type="ChEBI" id="CHEBI:10986"/>
        <dbReference type="ChEBI" id="CHEBI:15378"/>
        <dbReference type="ChEBI" id="CHEBI:29032"/>
        <dbReference type="ChEBI" id="CHEBI:30616"/>
        <dbReference type="ChEBI" id="CHEBI:456216"/>
        <dbReference type="EC" id="2.7.1.33"/>
    </reaction>
</comment>
<dbReference type="NCBIfam" id="TIGR00671">
    <property type="entry name" value="baf"/>
    <property type="match status" value="1"/>
</dbReference>
<comment type="subunit">
    <text evidence="5 16">Homodimer.</text>
</comment>
<keyword evidence="8 16" id="KW-0808">Transferase</keyword>
<dbReference type="InterPro" id="IPR004619">
    <property type="entry name" value="Type_III_PanK"/>
</dbReference>
<feature type="active site" description="Proton acceptor" evidence="16">
    <location>
        <position position="97"/>
    </location>
</feature>
<feature type="binding site" evidence="16">
    <location>
        <position position="117"/>
    </location>
    <ligand>
        <name>K(+)</name>
        <dbReference type="ChEBI" id="CHEBI:29103"/>
    </ligand>
</feature>
<evidence type="ECO:0000256" key="16">
    <source>
        <dbReference type="HAMAP-Rule" id="MF_01274"/>
    </source>
</evidence>
<keyword evidence="12 16" id="KW-0630">Potassium</keyword>
<comment type="function">
    <text evidence="16">Catalyzes the phosphorylation of pantothenate (Pan), the first step in CoA biosynthesis.</text>
</comment>
<evidence type="ECO:0000256" key="5">
    <source>
        <dbReference type="ARBA" id="ARBA00011738"/>
    </source>
</evidence>
<dbReference type="EMBL" id="JBHRXZ010000012">
    <property type="protein sequence ID" value="MFC3607127.1"/>
    <property type="molecule type" value="Genomic_DNA"/>
</dbReference>
<feature type="binding site" evidence="16">
    <location>
        <begin position="6"/>
        <end position="13"/>
    </location>
    <ligand>
        <name>ATP</name>
        <dbReference type="ChEBI" id="CHEBI:30616"/>
    </ligand>
</feature>
<evidence type="ECO:0000256" key="14">
    <source>
        <dbReference type="ARBA" id="ARBA00038036"/>
    </source>
</evidence>
<accession>A0ABV7T3I9</accession>
<dbReference type="GO" id="GO:0004594">
    <property type="term" value="F:pantothenate kinase activity"/>
    <property type="evidence" value="ECO:0007669"/>
    <property type="project" value="UniProtKB-EC"/>
</dbReference>
<comment type="caution">
    <text evidence="17">The sequence shown here is derived from an EMBL/GenBank/DDBJ whole genome shotgun (WGS) entry which is preliminary data.</text>
</comment>
<dbReference type="RefSeq" id="WP_386361804.1">
    <property type="nucleotide sequence ID" value="NZ_JBHRXZ010000012.1"/>
</dbReference>
<keyword evidence="16" id="KW-0479">Metal-binding</keyword>
<dbReference type="SUPFAM" id="SSF53067">
    <property type="entry name" value="Actin-like ATPase domain"/>
    <property type="match status" value="2"/>
</dbReference>
<evidence type="ECO:0000256" key="11">
    <source>
        <dbReference type="ARBA" id="ARBA00022840"/>
    </source>
</evidence>
<feature type="binding site" evidence="16">
    <location>
        <position position="175"/>
    </location>
    <ligand>
        <name>substrate</name>
    </ligand>
</feature>
<keyword evidence="13 16" id="KW-0173">Coenzyme A biosynthesis</keyword>
<comment type="cofactor">
    <cofactor evidence="2">
        <name>K(+)</name>
        <dbReference type="ChEBI" id="CHEBI:29103"/>
    </cofactor>
</comment>
<keyword evidence="9 16" id="KW-0547">Nucleotide-binding</keyword>
<evidence type="ECO:0000256" key="6">
    <source>
        <dbReference type="ARBA" id="ARBA00012102"/>
    </source>
</evidence>
<evidence type="ECO:0000256" key="4">
    <source>
        <dbReference type="ARBA" id="ARBA00005225"/>
    </source>
</evidence>
<dbReference type="EC" id="2.7.1.33" evidence="6 16"/>
<evidence type="ECO:0000256" key="10">
    <source>
        <dbReference type="ARBA" id="ARBA00022777"/>
    </source>
</evidence>
<keyword evidence="7 16" id="KW-0963">Cytoplasm</keyword>
<evidence type="ECO:0000256" key="3">
    <source>
        <dbReference type="ARBA" id="ARBA00004496"/>
    </source>
</evidence>
<protein>
    <recommendedName>
        <fullName evidence="15 16">Type III pantothenate kinase</fullName>
        <ecNumber evidence="6 16">2.7.1.33</ecNumber>
    </recommendedName>
    <alternativeName>
        <fullName evidence="16">PanK-III</fullName>
    </alternativeName>
    <alternativeName>
        <fullName evidence="16">Pantothenic acid kinase</fullName>
    </alternativeName>
</protein>
<comment type="subcellular location">
    <subcellularLocation>
        <location evidence="3 16">Cytoplasm</location>
    </subcellularLocation>
</comment>
<evidence type="ECO:0000256" key="8">
    <source>
        <dbReference type="ARBA" id="ARBA00022679"/>
    </source>
</evidence>
<name>A0ABV7T3I9_9GAMM</name>
<feature type="binding site" evidence="16">
    <location>
        <begin position="95"/>
        <end position="98"/>
    </location>
    <ligand>
        <name>substrate</name>
    </ligand>
</feature>
<evidence type="ECO:0000256" key="2">
    <source>
        <dbReference type="ARBA" id="ARBA00001958"/>
    </source>
</evidence>
<comment type="cofactor">
    <cofactor evidence="16">
        <name>NH4(+)</name>
        <dbReference type="ChEBI" id="CHEBI:28938"/>
    </cofactor>
    <cofactor evidence="16">
        <name>K(+)</name>
        <dbReference type="ChEBI" id="CHEBI:29103"/>
    </cofactor>
    <text evidence="16">A monovalent cation. Ammonium or potassium.</text>
</comment>
<evidence type="ECO:0000313" key="18">
    <source>
        <dbReference type="Proteomes" id="UP001595630"/>
    </source>
</evidence>
<dbReference type="Proteomes" id="UP001595630">
    <property type="component" value="Unassembled WGS sequence"/>
</dbReference>
<feature type="binding site" evidence="16">
    <location>
        <position position="88"/>
    </location>
    <ligand>
        <name>substrate</name>
    </ligand>
</feature>
<evidence type="ECO:0000256" key="1">
    <source>
        <dbReference type="ARBA" id="ARBA00001206"/>
    </source>
</evidence>
<dbReference type="InterPro" id="IPR043129">
    <property type="entry name" value="ATPase_NBD"/>
</dbReference>